<evidence type="ECO:0000313" key="6">
    <source>
        <dbReference type="EMBL" id="TDD60929.1"/>
    </source>
</evidence>
<evidence type="ECO:0000259" key="5">
    <source>
        <dbReference type="PROSITE" id="PS50022"/>
    </source>
</evidence>
<dbReference type="PROSITE" id="PS50022">
    <property type="entry name" value="FA58C_3"/>
    <property type="match status" value="1"/>
</dbReference>
<dbReference type="Gene3D" id="3.20.20.80">
    <property type="entry name" value="Glycosidases"/>
    <property type="match status" value="1"/>
</dbReference>
<dbReference type="Gene3D" id="2.60.120.260">
    <property type="entry name" value="Galactose-binding domain-like"/>
    <property type="match status" value="3"/>
</dbReference>
<comment type="caution">
    <text evidence="6">The sequence shown here is derived from an EMBL/GenBank/DDBJ whole genome shotgun (WGS) entry which is preliminary data.</text>
</comment>
<dbReference type="GO" id="GO:0004553">
    <property type="term" value="F:hydrolase activity, hydrolyzing O-glycosyl compounds"/>
    <property type="evidence" value="ECO:0007669"/>
    <property type="project" value="TreeGrafter"/>
</dbReference>
<feature type="domain" description="F5/8 type C" evidence="5">
    <location>
        <begin position="598"/>
        <end position="675"/>
    </location>
</feature>
<sequence>MQFRPVLTLLTALALLVPLTGAAPAPSTPTAPRPAAQQKVAAATASVTADFAQNLGKGHREVFGANINHLDQPAKLDAFHQNGANFVRRTAYLFQIVPTTTPADYRANVGGVADPANWNWELYGWADEYAQRGIELMLIMGYGVPWIGHGCADCEYFSPPRPENWDIYEDIVKKVYQHFAGKVKMVELWNEPNIDFLRIGGSSYPDNLTAYRDIYFHAAKAIRSVDSQIPLGGPALSAPATNWIQPLLSDARIAPNINFLSYHHYATDPTEVVDQWKAVAQQNGKGADFPVYVTEWNWTAAWGYDPMNSDHPNMISSVGQRLSTFYKQRANGTLYYADNDEGEEDWGVHFGVYKNGTLTPKSRAFRLLGQDLGLAAGDSIIRGISYGGPVTNAAAATTSTGDNVAWVVNDGTAPVDVDLALTGLGGATTTVASIFEASSDQAIPSPKASIPLTVAGGNSRVRFQAPAKSVLGVRLTPYSIADTENLAPSATVTGSSSSDGLVPAKVIDGIESVHAFGEWASNAEMTPWVQLAWPTAQTVSRIVLADRANPTDQIKAGWLIFSDGTSVPVPPLPNDGSPKVISFPSRTTSWIRLQVTTGVGLNVGLSELQVHRGGNVAPAGVLTSSSAPGVVRAVDGVIGSDWVSTTASPWLQVDWVSNRTIDEITLYDRADATSNVNGGTLTFSDGSSVPVTGIPADGKAKVVTFPARSVGWVRFQASGSTGMGIGLSELQIRPIGNVASSATAKASSEAPDTPQTSAGAAIDGVINQWHTGEWGSNRELNPWLRLDWAYPQTVTQVVLYDRNNLIDKAHGGTLTFSDGSSVKVTELDDSGRGKTVTFTPKSISWVKFQVEGGEGWAIGLSEIEVG</sequence>
<dbReference type="SUPFAM" id="SSF49785">
    <property type="entry name" value="Galactose-binding domain-like"/>
    <property type="match status" value="3"/>
</dbReference>
<protein>
    <recommendedName>
        <fullName evidence="5">F5/8 type C domain-containing protein</fullName>
    </recommendedName>
</protein>
<dbReference type="InterPro" id="IPR051923">
    <property type="entry name" value="Glycosyl_Hydrolase_39"/>
</dbReference>
<dbReference type="Pfam" id="PF01229">
    <property type="entry name" value="Glyco_hydro_39"/>
    <property type="match status" value="1"/>
</dbReference>
<organism evidence="6 7">
    <name type="scientific">Kribbella antibiotica</name>
    <dbReference type="NCBI Taxonomy" id="190195"/>
    <lineage>
        <taxon>Bacteria</taxon>
        <taxon>Bacillati</taxon>
        <taxon>Actinomycetota</taxon>
        <taxon>Actinomycetes</taxon>
        <taxon>Propionibacteriales</taxon>
        <taxon>Kribbellaceae</taxon>
        <taxon>Kribbella</taxon>
    </lineage>
</organism>
<feature type="signal peptide" evidence="4">
    <location>
        <begin position="1"/>
        <end position="22"/>
    </location>
</feature>
<evidence type="ECO:0000313" key="7">
    <source>
        <dbReference type="Proteomes" id="UP000295124"/>
    </source>
</evidence>
<keyword evidence="7" id="KW-1185">Reference proteome</keyword>
<evidence type="ECO:0000256" key="3">
    <source>
        <dbReference type="ARBA" id="ARBA00023295"/>
    </source>
</evidence>
<dbReference type="InterPro" id="IPR049166">
    <property type="entry name" value="GH39_cat"/>
</dbReference>
<proteinExistence type="inferred from homology"/>
<dbReference type="PANTHER" id="PTHR12631:SF10">
    <property type="entry name" value="BETA-XYLOSIDASE-LIKE PROTEIN-RELATED"/>
    <property type="match status" value="1"/>
</dbReference>
<dbReference type="RefSeq" id="WP_132166738.1">
    <property type="nucleotide sequence ID" value="NZ_SMKX01000019.1"/>
</dbReference>
<evidence type="ECO:0000256" key="4">
    <source>
        <dbReference type="SAM" id="SignalP"/>
    </source>
</evidence>
<dbReference type="SUPFAM" id="SSF51445">
    <property type="entry name" value="(Trans)glycosidases"/>
    <property type="match status" value="1"/>
</dbReference>
<evidence type="ECO:0000256" key="1">
    <source>
        <dbReference type="ARBA" id="ARBA00008875"/>
    </source>
</evidence>
<dbReference type="InterPro" id="IPR055826">
    <property type="entry name" value="DUF7402"/>
</dbReference>
<dbReference type="Pfam" id="PF24135">
    <property type="entry name" value="DUF7402"/>
    <property type="match status" value="3"/>
</dbReference>
<dbReference type="InterPro" id="IPR008979">
    <property type="entry name" value="Galactose-bd-like_sf"/>
</dbReference>
<dbReference type="AlphaFoldDB" id="A0A4R4ZSJ6"/>
<keyword evidence="2" id="KW-0378">Hydrolase</keyword>
<comment type="similarity">
    <text evidence="1">Belongs to the glycosyl hydrolase 39 family.</text>
</comment>
<dbReference type="OrthoDB" id="5242547at2"/>
<reference evidence="6 7" key="1">
    <citation type="submission" date="2019-03" db="EMBL/GenBank/DDBJ databases">
        <title>Draft genome sequences of novel Actinobacteria.</title>
        <authorList>
            <person name="Sahin N."/>
            <person name="Ay H."/>
            <person name="Saygin H."/>
        </authorList>
    </citation>
    <scope>NUCLEOTIDE SEQUENCE [LARGE SCALE GENOMIC DNA]</scope>
    <source>
        <strain evidence="6 7">JCM 13523</strain>
    </source>
</reference>
<dbReference type="PANTHER" id="PTHR12631">
    <property type="entry name" value="ALPHA-L-IDURONIDASE"/>
    <property type="match status" value="1"/>
</dbReference>
<keyword evidence="4" id="KW-0732">Signal</keyword>
<dbReference type="InterPro" id="IPR000421">
    <property type="entry name" value="FA58C"/>
</dbReference>
<dbReference type="InterPro" id="IPR017853">
    <property type="entry name" value="GH"/>
</dbReference>
<feature type="chain" id="PRO_5039367043" description="F5/8 type C domain-containing protein" evidence="4">
    <location>
        <begin position="23"/>
        <end position="866"/>
    </location>
</feature>
<gene>
    <name evidence="6" type="ORF">E1263_09000</name>
</gene>
<accession>A0A4R4ZSJ6</accession>
<dbReference type="Proteomes" id="UP000295124">
    <property type="component" value="Unassembled WGS sequence"/>
</dbReference>
<dbReference type="EMBL" id="SMKX01000019">
    <property type="protein sequence ID" value="TDD60929.1"/>
    <property type="molecule type" value="Genomic_DNA"/>
</dbReference>
<evidence type="ECO:0000256" key="2">
    <source>
        <dbReference type="ARBA" id="ARBA00022801"/>
    </source>
</evidence>
<name>A0A4R4ZSJ6_9ACTN</name>
<keyword evidence="3" id="KW-0326">Glycosidase</keyword>